<proteinExistence type="predicted"/>
<keyword evidence="3" id="KW-1185">Reference proteome</keyword>
<name>A0A2S4LYB8_9BURK</name>
<dbReference type="RefSeq" id="WP_103706883.1">
    <property type="nucleotide sequence ID" value="NZ_PQGA01000018.1"/>
</dbReference>
<dbReference type="AlphaFoldDB" id="A0A2S4LYB8"/>
<feature type="signal peptide" evidence="1">
    <location>
        <begin position="1"/>
        <end position="23"/>
    </location>
</feature>
<evidence type="ECO:0000313" key="2">
    <source>
        <dbReference type="EMBL" id="POR47462.1"/>
    </source>
</evidence>
<evidence type="ECO:0000256" key="1">
    <source>
        <dbReference type="SAM" id="SignalP"/>
    </source>
</evidence>
<feature type="chain" id="PRO_5015627010" description="Glycine zipper 2TM domain protein" evidence="1">
    <location>
        <begin position="24"/>
        <end position="75"/>
    </location>
</feature>
<evidence type="ECO:0000313" key="3">
    <source>
        <dbReference type="Proteomes" id="UP000237381"/>
    </source>
</evidence>
<evidence type="ECO:0008006" key="4">
    <source>
        <dbReference type="Google" id="ProtNLM"/>
    </source>
</evidence>
<keyword evidence="1" id="KW-0732">Signal</keyword>
<comment type="caution">
    <text evidence="2">The sequence shown here is derived from an EMBL/GenBank/DDBJ whole genome shotgun (WGS) entry which is preliminary data.</text>
</comment>
<sequence length="75" mass="7118">MRSIFTAFAIAGCLVGVAGPVWAEGCLKGAAAGGVVGHVAGHHAVVGAAGGCAIGHHEAKKKDKAAAAQGASGTR</sequence>
<protein>
    <recommendedName>
        <fullName evidence="4">Glycine zipper 2TM domain protein</fullName>
    </recommendedName>
</protein>
<dbReference type="EMBL" id="PQGA01000018">
    <property type="protein sequence ID" value="POR47462.1"/>
    <property type="molecule type" value="Genomic_DNA"/>
</dbReference>
<dbReference type="Proteomes" id="UP000237381">
    <property type="component" value="Unassembled WGS sequence"/>
</dbReference>
<gene>
    <name evidence="2" type="ORF">B0G62_11853</name>
</gene>
<accession>A0A2S4LYB8</accession>
<reference evidence="2 3" key="1">
    <citation type="submission" date="2018-01" db="EMBL/GenBank/DDBJ databases">
        <title>Genomic Encyclopedia of Type Strains, Phase III (KMG-III): the genomes of soil and plant-associated and newly described type strains.</title>
        <authorList>
            <person name="Whitman W."/>
        </authorList>
    </citation>
    <scope>NUCLEOTIDE SEQUENCE [LARGE SCALE GENOMIC DNA]</scope>
    <source>
        <strain evidence="2 3">JCM 18070</strain>
    </source>
</reference>
<organism evidence="2 3">
    <name type="scientific">Paraburkholderia eburnea</name>
    <dbReference type="NCBI Taxonomy" id="1189126"/>
    <lineage>
        <taxon>Bacteria</taxon>
        <taxon>Pseudomonadati</taxon>
        <taxon>Pseudomonadota</taxon>
        <taxon>Betaproteobacteria</taxon>
        <taxon>Burkholderiales</taxon>
        <taxon>Burkholderiaceae</taxon>
        <taxon>Paraburkholderia</taxon>
    </lineage>
</organism>